<dbReference type="PANTHER" id="PTHR23300:SF0">
    <property type="entry name" value="METHANETHIOL OXIDASE"/>
    <property type="match status" value="1"/>
</dbReference>
<dbReference type="EMBL" id="QNRR01000010">
    <property type="protein sequence ID" value="RBP39168.1"/>
    <property type="molecule type" value="Genomic_DNA"/>
</dbReference>
<feature type="chain" id="PRO_5016833891" description="Methanethiol oxidase" evidence="6">
    <location>
        <begin position="41"/>
        <end position="449"/>
    </location>
</feature>
<evidence type="ECO:0000256" key="2">
    <source>
        <dbReference type="ARBA" id="ARBA00005606"/>
    </source>
</evidence>
<dbReference type="InterPro" id="IPR008826">
    <property type="entry name" value="Se-bd"/>
</dbReference>
<proteinExistence type="inferred from homology"/>
<evidence type="ECO:0000256" key="4">
    <source>
        <dbReference type="ARBA" id="ARBA00015601"/>
    </source>
</evidence>
<name>A0A366HBP5_9BACT</name>
<evidence type="ECO:0000256" key="6">
    <source>
        <dbReference type="SAM" id="SignalP"/>
    </source>
</evidence>
<comment type="pathway">
    <text evidence="1">Organosulfur degradation.</text>
</comment>
<keyword evidence="6" id="KW-0732">Signal</keyword>
<organism evidence="7 8">
    <name type="scientific">Roseimicrobium gellanilyticum</name>
    <dbReference type="NCBI Taxonomy" id="748857"/>
    <lineage>
        <taxon>Bacteria</taxon>
        <taxon>Pseudomonadati</taxon>
        <taxon>Verrucomicrobiota</taxon>
        <taxon>Verrucomicrobiia</taxon>
        <taxon>Verrucomicrobiales</taxon>
        <taxon>Verrucomicrobiaceae</taxon>
        <taxon>Roseimicrobium</taxon>
    </lineage>
</organism>
<comment type="caution">
    <text evidence="7">The sequence shown here is derived from an EMBL/GenBank/DDBJ whole genome shotgun (WGS) entry which is preliminary data.</text>
</comment>
<dbReference type="GO" id="GO:0018549">
    <property type="term" value="F:methanethiol oxidase activity"/>
    <property type="evidence" value="ECO:0007669"/>
    <property type="project" value="UniProtKB-EC"/>
</dbReference>
<dbReference type="GO" id="GO:0008430">
    <property type="term" value="F:selenium binding"/>
    <property type="evidence" value="ECO:0007669"/>
    <property type="project" value="InterPro"/>
</dbReference>
<dbReference type="AlphaFoldDB" id="A0A366HBP5"/>
<dbReference type="SUPFAM" id="SSF50969">
    <property type="entry name" value="YVTN repeat-like/Quinoprotein amine dehydrogenase"/>
    <property type="match status" value="1"/>
</dbReference>
<evidence type="ECO:0000256" key="5">
    <source>
        <dbReference type="ARBA" id="ARBA00047539"/>
    </source>
</evidence>
<dbReference type="Pfam" id="PF05694">
    <property type="entry name" value="SBP56"/>
    <property type="match status" value="1"/>
</dbReference>
<sequence length="449" mass="50045">MGPYRNHATDFMLNRTWCFSRSGLFAAALLTLASATPATADETCSSPYLARIEGQEEFVYVWTLGEEGLGDGSDKLVTIDVKPGSPTYGKVIHTHSLGSRNEAHHGGFTDDRRQLWLSGLESSRIFIYDVHTDPAKPKFVKSIDDLVEKSGGALGPHGVYALPGRVLIPCLSNAQDKTGRTALVEYTNDAQYITTHWIPSPRDMRGVENAELADGYGYDARVLPRKNVLLTTSFTGLDNYMTAFPKVAADPEAMKRFGGTMVQWDFHTRQPKKVFAVPGAPLEIRWAWGEKHNYAFTATALTSKIWLFYEDEKGNWQAKEVAHVGDPKGGVIPVDISLSADDKTLFVDSFADGTCRAYDVSNPHHPMLIHENQIGRQLNMVSQSWDGKRLYFSSSLLAKWDKEGTANEQFVKGFTWDGRQLTKKFELDFTELKLGRPHHMLFGSTKVGN</sequence>
<dbReference type="InterPro" id="IPR015943">
    <property type="entry name" value="WD40/YVTN_repeat-like_dom_sf"/>
</dbReference>
<keyword evidence="8" id="KW-1185">Reference proteome</keyword>
<protein>
    <recommendedName>
        <fullName evidence="4">Methanethiol oxidase</fullName>
        <ecNumber evidence="3">1.8.3.4</ecNumber>
    </recommendedName>
</protein>
<comment type="catalytic activity">
    <reaction evidence="5">
        <text>methanethiol + O2 + H2O = hydrogen sulfide + formaldehyde + H2O2 + H(+)</text>
        <dbReference type="Rhea" id="RHEA:11812"/>
        <dbReference type="ChEBI" id="CHEBI:15377"/>
        <dbReference type="ChEBI" id="CHEBI:15378"/>
        <dbReference type="ChEBI" id="CHEBI:15379"/>
        <dbReference type="ChEBI" id="CHEBI:16007"/>
        <dbReference type="ChEBI" id="CHEBI:16240"/>
        <dbReference type="ChEBI" id="CHEBI:16842"/>
        <dbReference type="ChEBI" id="CHEBI:29919"/>
        <dbReference type="EC" id="1.8.3.4"/>
    </reaction>
</comment>
<evidence type="ECO:0000313" key="7">
    <source>
        <dbReference type="EMBL" id="RBP39168.1"/>
    </source>
</evidence>
<gene>
    <name evidence="7" type="ORF">DES53_110192</name>
</gene>
<accession>A0A366HBP5</accession>
<dbReference type="Proteomes" id="UP000253426">
    <property type="component" value="Unassembled WGS sequence"/>
</dbReference>
<dbReference type="PANTHER" id="PTHR23300">
    <property type="entry name" value="METHANETHIOL OXIDASE"/>
    <property type="match status" value="1"/>
</dbReference>
<dbReference type="Gene3D" id="2.130.10.10">
    <property type="entry name" value="YVTN repeat-like/Quinoprotein amine dehydrogenase"/>
    <property type="match status" value="1"/>
</dbReference>
<evidence type="ECO:0000256" key="3">
    <source>
        <dbReference type="ARBA" id="ARBA00012510"/>
    </source>
</evidence>
<evidence type="ECO:0000313" key="8">
    <source>
        <dbReference type="Proteomes" id="UP000253426"/>
    </source>
</evidence>
<comment type="similarity">
    <text evidence="2">Belongs to the selenium-binding protein family.</text>
</comment>
<feature type="signal peptide" evidence="6">
    <location>
        <begin position="1"/>
        <end position="40"/>
    </location>
</feature>
<evidence type="ECO:0000256" key="1">
    <source>
        <dbReference type="ARBA" id="ARBA00005177"/>
    </source>
</evidence>
<dbReference type="InterPro" id="IPR011044">
    <property type="entry name" value="Quino_amine_DH_bsu"/>
</dbReference>
<reference evidence="7 8" key="1">
    <citation type="submission" date="2018-06" db="EMBL/GenBank/DDBJ databases">
        <title>Genomic Encyclopedia of Type Strains, Phase IV (KMG-IV): sequencing the most valuable type-strain genomes for metagenomic binning, comparative biology and taxonomic classification.</title>
        <authorList>
            <person name="Goeker M."/>
        </authorList>
    </citation>
    <scope>NUCLEOTIDE SEQUENCE [LARGE SCALE GENOMIC DNA]</scope>
    <source>
        <strain evidence="7 8">DSM 25532</strain>
    </source>
</reference>
<dbReference type="EC" id="1.8.3.4" evidence="3"/>